<dbReference type="Gene3D" id="1.50.40.10">
    <property type="entry name" value="Mitochondrial carrier domain"/>
    <property type="match status" value="2"/>
</dbReference>
<feature type="compositionally biased region" description="Low complexity" evidence="11">
    <location>
        <begin position="10"/>
        <end position="19"/>
    </location>
</feature>
<reference evidence="12 13" key="1">
    <citation type="submission" date="2018-04" db="EMBL/GenBank/DDBJ databases">
        <title>WGS assembly of Panicum hallii var. hallii HAL2.</title>
        <authorList>
            <person name="Lovell J."/>
            <person name="Jenkins J."/>
            <person name="Lowry D."/>
            <person name="Mamidi S."/>
            <person name="Sreedasyam A."/>
            <person name="Weng X."/>
            <person name="Barry K."/>
            <person name="Bonette J."/>
            <person name="Campitelli B."/>
            <person name="Daum C."/>
            <person name="Gordon S."/>
            <person name="Gould B."/>
            <person name="Lipzen A."/>
            <person name="MacQueen A."/>
            <person name="Palacio-Mejia J."/>
            <person name="Plott C."/>
            <person name="Shakirov E."/>
            <person name="Shu S."/>
            <person name="Yoshinaga Y."/>
            <person name="Zane M."/>
            <person name="Rokhsar D."/>
            <person name="Grimwood J."/>
            <person name="Schmutz J."/>
            <person name="Juenger T."/>
        </authorList>
    </citation>
    <scope>NUCLEOTIDE SEQUENCE [LARGE SCALE GENOMIC DNA]</scope>
    <source>
        <strain evidence="13">cv. HAL2</strain>
    </source>
</reference>
<dbReference type="OrthoDB" id="1924968at2759"/>
<dbReference type="InterPro" id="IPR049563">
    <property type="entry name" value="TXTP-like"/>
</dbReference>
<gene>
    <name evidence="12" type="ORF">GQ55_8G049600</name>
</gene>
<dbReference type="Gramene" id="PUZ43968">
    <property type="protein sequence ID" value="PUZ43968"/>
    <property type="gene ID" value="GQ55_8G049600"/>
</dbReference>
<dbReference type="PANTHER" id="PTHR45788">
    <property type="entry name" value="SUCCINATE/FUMARATE MITOCHONDRIAL TRANSPORTER-RELATED"/>
    <property type="match status" value="1"/>
</dbReference>
<dbReference type="GO" id="GO:0031966">
    <property type="term" value="C:mitochondrial membrane"/>
    <property type="evidence" value="ECO:0007669"/>
    <property type="project" value="UniProtKB-SubCell"/>
</dbReference>
<evidence type="ECO:0000256" key="1">
    <source>
        <dbReference type="ARBA" id="ARBA00004225"/>
    </source>
</evidence>
<evidence type="ECO:0000256" key="5">
    <source>
        <dbReference type="ARBA" id="ARBA00022737"/>
    </source>
</evidence>
<dbReference type="PANTHER" id="PTHR45788:SF2">
    <property type="entry name" value="SUCCINATE_FUMARATE MITOCHONDRIAL TRANSPORTER"/>
    <property type="match status" value="1"/>
</dbReference>
<proteinExistence type="inferred from homology"/>
<dbReference type="GO" id="GO:0005469">
    <property type="term" value="F:succinate:fumarate antiporter activity"/>
    <property type="evidence" value="ECO:0007669"/>
    <property type="project" value="TreeGrafter"/>
</dbReference>
<evidence type="ECO:0000256" key="11">
    <source>
        <dbReference type="SAM" id="MobiDB-lite"/>
    </source>
</evidence>
<comment type="similarity">
    <text evidence="2 10">Belongs to the mitochondrial carrier (TC 2.A.29) family.</text>
</comment>
<evidence type="ECO:0000313" key="13">
    <source>
        <dbReference type="Proteomes" id="UP000244336"/>
    </source>
</evidence>
<evidence type="ECO:0000256" key="10">
    <source>
        <dbReference type="RuleBase" id="RU000488"/>
    </source>
</evidence>
<organism evidence="12 13">
    <name type="scientific">Panicum hallii var. hallii</name>
    <dbReference type="NCBI Taxonomy" id="1504633"/>
    <lineage>
        <taxon>Eukaryota</taxon>
        <taxon>Viridiplantae</taxon>
        <taxon>Streptophyta</taxon>
        <taxon>Embryophyta</taxon>
        <taxon>Tracheophyta</taxon>
        <taxon>Spermatophyta</taxon>
        <taxon>Magnoliopsida</taxon>
        <taxon>Liliopsida</taxon>
        <taxon>Poales</taxon>
        <taxon>Poaceae</taxon>
        <taxon>PACMAD clade</taxon>
        <taxon>Panicoideae</taxon>
        <taxon>Panicodae</taxon>
        <taxon>Paniceae</taxon>
        <taxon>Panicinae</taxon>
        <taxon>Panicum</taxon>
        <taxon>Panicum sect. Panicum</taxon>
    </lineage>
</organism>
<dbReference type="Proteomes" id="UP000244336">
    <property type="component" value="Chromosome 8"/>
</dbReference>
<evidence type="ECO:0000313" key="12">
    <source>
        <dbReference type="EMBL" id="PUZ43968.1"/>
    </source>
</evidence>
<comment type="subcellular location">
    <subcellularLocation>
        <location evidence="1">Mitochondrion membrane</location>
        <topology evidence="1">Multi-pass membrane protein</topology>
    </subcellularLocation>
</comment>
<feature type="region of interest" description="Disordered" evidence="11">
    <location>
        <begin position="1"/>
        <end position="35"/>
    </location>
</feature>
<dbReference type="AlphaFoldDB" id="A0A2T7CKX1"/>
<evidence type="ECO:0000256" key="3">
    <source>
        <dbReference type="ARBA" id="ARBA00022448"/>
    </source>
</evidence>
<keyword evidence="4 9" id="KW-0812">Transmembrane</keyword>
<dbReference type="InterPro" id="IPR023395">
    <property type="entry name" value="MCP_dom_sf"/>
</dbReference>
<keyword evidence="8 9" id="KW-0472">Membrane</keyword>
<feature type="repeat" description="Solcar" evidence="9">
    <location>
        <begin position="44"/>
        <end position="130"/>
    </location>
</feature>
<evidence type="ECO:0000256" key="2">
    <source>
        <dbReference type="ARBA" id="ARBA00006375"/>
    </source>
</evidence>
<keyword evidence="5" id="KW-0677">Repeat</keyword>
<evidence type="ECO:0000256" key="7">
    <source>
        <dbReference type="ARBA" id="ARBA00023128"/>
    </source>
</evidence>
<keyword evidence="7" id="KW-0496">Mitochondrion</keyword>
<protein>
    <submittedName>
        <fullName evidence="12">Uncharacterized protein</fullName>
    </submittedName>
</protein>
<dbReference type="PROSITE" id="PS50920">
    <property type="entry name" value="SOLCAR"/>
    <property type="match status" value="3"/>
</dbReference>
<keyword evidence="3 10" id="KW-0813">Transport</keyword>
<keyword evidence="13" id="KW-1185">Reference proteome</keyword>
<accession>A0A2T7CKX1</accession>
<dbReference type="Pfam" id="PF00153">
    <property type="entry name" value="Mito_carr"/>
    <property type="match status" value="3"/>
</dbReference>
<dbReference type="STRING" id="1504633.A0A2T7CKX1"/>
<feature type="repeat" description="Solcar" evidence="9">
    <location>
        <begin position="220"/>
        <end position="309"/>
    </location>
</feature>
<feature type="region of interest" description="Disordered" evidence="11">
    <location>
        <begin position="126"/>
        <end position="168"/>
    </location>
</feature>
<evidence type="ECO:0000256" key="6">
    <source>
        <dbReference type="ARBA" id="ARBA00022989"/>
    </source>
</evidence>
<dbReference type="SUPFAM" id="SSF103506">
    <property type="entry name" value="Mitochondrial carrier"/>
    <property type="match status" value="1"/>
</dbReference>
<evidence type="ECO:0000256" key="4">
    <source>
        <dbReference type="ARBA" id="ARBA00022692"/>
    </source>
</evidence>
<feature type="compositionally biased region" description="Low complexity" evidence="11">
    <location>
        <begin position="134"/>
        <end position="168"/>
    </location>
</feature>
<dbReference type="EMBL" id="CM009756">
    <property type="protein sequence ID" value="PUZ43968.1"/>
    <property type="molecule type" value="Genomic_DNA"/>
</dbReference>
<name>A0A2T7CKX1_9POAL</name>
<dbReference type="InterPro" id="IPR018108">
    <property type="entry name" value="MCP_transmembrane"/>
</dbReference>
<sequence length="309" mass="32232">MAADATPDRSIAAAVASSPKPSPPQLRAASPAEDHRRRRLGIAVPPHVKAAVGSLGGVVEACCLQPADVVKTQLQLDRAAYRGAAHCGTAVARAEGAAALWKGLTPFAYALRQGANASLQSRLRELPPARSPWRRSSPPASAPASLRRSSSSSGAASARARTGAPSTARVVVREEGLRGLWAGAVPTVLRNGANQAAMFTCKSRLDAALWGKRDGDGRALRVSRSMASGFIAAAVGPLCTGPFDVVKSRLMAQGGGNSGGARYRGTAHALRTIYAEEGVRALCKGLLPKLVRIPAYLHSSRRRIFDPLV</sequence>
<evidence type="ECO:0000256" key="9">
    <source>
        <dbReference type="PROSITE-ProRule" id="PRU00282"/>
    </source>
</evidence>
<evidence type="ECO:0000256" key="8">
    <source>
        <dbReference type="ARBA" id="ARBA00023136"/>
    </source>
</evidence>
<feature type="repeat" description="Solcar" evidence="9">
    <location>
        <begin position="132"/>
        <end position="208"/>
    </location>
</feature>
<keyword evidence="6" id="KW-1133">Transmembrane helix</keyword>